<feature type="compositionally biased region" description="Acidic residues" evidence="1">
    <location>
        <begin position="165"/>
        <end position="174"/>
    </location>
</feature>
<feature type="region of interest" description="Disordered" evidence="1">
    <location>
        <begin position="163"/>
        <end position="189"/>
    </location>
</feature>
<organism evidence="2 3">
    <name type="scientific">Chlamydomonas schloesseri</name>
    <dbReference type="NCBI Taxonomy" id="2026947"/>
    <lineage>
        <taxon>Eukaryota</taxon>
        <taxon>Viridiplantae</taxon>
        <taxon>Chlorophyta</taxon>
        <taxon>core chlorophytes</taxon>
        <taxon>Chlorophyceae</taxon>
        <taxon>CS clade</taxon>
        <taxon>Chlamydomonadales</taxon>
        <taxon>Chlamydomonadaceae</taxon>
        <taxon>Chlamydomonas</taxon>
    </lineage>
</organism>
<dbReference type="EMBL" id="JAEHOD010000007">
    <property type="protein sequence ID" value="KAG2451939.1"/>
    <property type="molecule type" value="Genomic_DNA"/>
</dbReference>
<dbReference type="Proteomes" id="UP000613740">
    <property type="component" value="Unassembled WGS sequence"/>
</dbReference>
<name>A0A835WR72_9CHLO</name>
<sequence>MLSNTVTPDLLNSTDVRKLNGITAARADPNAAILDRSLSPAAGGASGWNTSTTLPSSNDRQRQLDASRTACLAATAARRASPTSHYVDPVARQTAYSETIRAIKANSGADMGELTARYGPDGAEAMAAILAMPPKESRGPRIRTTRADLEAVASLEAFSAIRDEAEAEGEEDQGEAVPLSGPSPGVLGV</sequence>
<evidence type="ECO:0000313" key="3">
    <source>
        <dbReference type="Proteomes" id="UP000613740"/>
    </source>
</evidence>
<comment type="caution">
    <text evidence="2">The sequence shown here is derived from an EMBL/GenBank/DDBJ whole genome shotgun (WGS) entry which is preliminary data.</text>
</comment>
<keyword evidence="3" id="KW-1185">Reference proteome</keyword>
<protein>
    <submittedName>
        <fullName evidence="2">Uncharacterized protein</fullName>
    </submittedName>
</protein>
<dbReference type="OrthoDB" id="523110at2759"/>
<accession>A0A835WR72</accession>
<evidence type="ECO:0000256" key="1">
    <source>
        <dbReference type="SAM" id="MobiDB-lite"/>
    </source>
</evidence>
<dbReference type="AlphaFoldDB" id="A0A835WR72"/>
<proteinExistence type="predicted"/>
<reference evidence="2" key="1">
    <citation type="journal article" date="2020" name="bioRxiv">
        <title>Comparative genomics of Chlamydomonas.</title>
        <authorList>
            <person name="Craig R.J."/>
            <person name="Hasan A.R."/>
            <person name="Ness R.W."/>
            <person name="Keightley P.D."/>
        </authorList>
    </citation>
    <scope>NUCLEOTIDE SEQUENCE</scope>
    <source>
        <strain evidence="2">CCAP 11/173</strain>
    </source>
</reference>
<feature type="compositionally biased region" description="Polar residues" evidence="1">
    <location>
        <begin position="47"/>
        <end position="58"/>
    </location>
</feature>
<feature type="region of interest" description="Disordered" evidence="1">
    <location>
        <begin position="38"/>
        <end position="66"/>
    </location>
</feature>
<evidence type="ECO:0000313" key="2">
    <source>
        <dbReference type="EMBL" id="KAG2451939.1"/>
    </source>
</evidence>
<gene>
    <name evidence="2" type="ORF">HYH02_003713</name>
</gene>